<dbReference type="Proteomes" id="UP000316213">
    <property type="component" value="Unassembled WGS sequence"/>
</dbReference>
<dbReference type="EMBL" id="SJPM01000009">
    <property type="protein sequence ID" value="TWT93624.1"/>
    <property type="molecule type" value="Genomic_DNA"/>
</dbReference>
<reference evidence="2 3" key="1">
    <citation type="submission" date="2019-02" db="EMBL/GenBank/DDBJ databases">
        <title>Deep-cultivation of Planctomycetes and their phenomic and genomic characterization uncovers novel biology.</title>
        <authorList>
            <person name="Wiegand S."/>
            <person name="Jogler M."/>
            <person name="Boedeker C."/>
            <person name="Pinto D."/>
            <person name="Vollmers J."/>
            <person name="Rivas-Marin E."/>
            <person name="Kohn T."/>
            <person name="Peeters S.H."/>
            <person name="Heuer A."/>
            <person name="Rast P."/>
            <person name="Oberbeckmann S."/>
            <person name="Bunk B."/>
            <person name="Jeske O."/>
            <person name="Meyerdierks A."/>
            <person name="Storesund J.E."/>
            <person name="Kallscheuer N."/>
            <person name="Luecker S."/>
            <person name="Lage O.M."/>
            <person name="Pohl T."/>
            <person name="Merkel B.J."/>
            <person name="Hornburger P."/>
            <person name="Mueller R.-W."/>
            <person name="Bruemmer F."/>
            <person name="Labrenz M."/>
            <person name="Spormann A.M."/>
            <person name="Op Den Camp H."/>
            <person name="Overmann J."/>
            <person name="Amann R."/>
            <person name="Jetten M.S.M."/>
            <person name="Mascher T."/>
            <person name="Medema M.H."/>
            <person name="Devos D.P."/>
            <person name="Kaster A.-K."/>
            <person name="Ovreas L."/>
            <person name="Rohde M."/>
            <person name="Galperin M.Y."/>
            <person name="Jogler C."/>
        </authorList>
    </citation>
    <scope>NUCLEOTIDE SEQUENCE [LARGE SCALE GENOMIC DNA]</scope>
    <source>
        <strain evidence="2 3">Pla100</strain>
    </source>
</reference>
<evidence type="ECO:0000313" key="3">
    <source>
        <dbReference type="Proteomes" id="UP000316213"/>
    </source>
</evidence>
<sequence length="156" mass="17028">MHRFPPFPILRISCIAVLATLVVCGSGCQRSQTIENPSVDVAEDVGTVTIEIILNSDEPTENIRQIVPVHDGESLESVMRGMASQPDEPLEMVISGEGVTAFVQSIHSVTTDANRGWTYTIDGEFATKGIGSVTVESGQTIQWRFTTFEEAMKIQE</sequence>
<comment type="caution">
    <text evidence="2">The sequence shown here is derived from an EMBL/GenBank/DDBJ whole genome shotgun (WGS) entry which is preliminary data.</text>
</comment>
<name>A0A5C6A1C0_9BACT</name>
<dbReference type="AlphaFoldDB" id="A0A5C6A1C0"/>
<protein>
    <recommendedName>
        <fullName evidence="1">Transcobalamin-like C-terminal domain-containing protein</fullName>
    </recommendedName>
</protein>
<gene>
    <name evidence="2" type="ORF">Pla100_41420</name>
</gene>
<dbReference type="RefSeq" id="WP_146579438.1">
    <property type="nucleotide sequence ID" value="NZ_SJPM01000009.1"/>
</dbReference>
<dbReference type="InterPro" id="IPR027954">
    <property type="entry name" value="Transcobalamin-like_C"/>
</dbReference>
<evidence type="ECO:0000259" key="1">
    <source>
        <dbReference type="Pfam" id="PF14478"/>
    </source>
</evidence>
<keyword evidence="3" id="KW-1185">Reference proteome</keyword>
<dbReference type="Gene3D" id="2.170.130.30">
    <property type="match status" value="1"/>
</dbReference>
<proteinExistence type="predicted"/>
<accession>A0A5C6A1C0</accession>
<dbReference type="OrthoDB" id="278441at2"/>
<evidence type="ECO:0000313" key="2">
    <source>
        <dbReference type="EMBL" id="TWT93624.1"/>
    </source>
</evidence>
<feature type="domain" description="Transcobalamin-like C-terminal" evidence="1">
    <location>
        <begin position="96"/>
        <end position="146"/>
    </location>
</feature>
<organism evidence="2 3">
    <name type="scientific">Neorhodopirellula pilleata</name>
    <dbReference type="NCBI Taxonomy" id="2714738"/>
    <lineage>
        <taxon>Bacteria</taxon>
        <taxon>Pseudomonadati</taxon>
        <taxon>Planctomycetota</taxon>
        <taxon>Planctomycetia</taxon>
        <taxon>Pirellulales</taxon>
        <taxon>Pirellulaceae</taxon>
        <taxon>Neorhodopirellula</taxon>
    </lineage>
</organism>
<dbReference type="Pfam" id="PF14478">
    <property type="entry name" value="DUF4430"/>
    <property type="match status" value="1"/>
</dbReference>